<gene>
    <name evidence="3" type="ORF">BacF7301_03635</name>
</gene>
<evidence type="ECO:0000313" key="4">
    <source>
        <dbReference type="Proteomes" id="UP000501780"/>
    </source>
</evidence>
<dbReference type="Pfam" id="PF08522">
    <property type="entry name" value="BT_3987-like_N"/>
    <property type="match status" value="2"/>
</dbReference>
<protein>
    <submittedName>
        <fullName evidence="3">DUF1735 domain-containing protein</fullName>
    </submittedName>
</protein>
<keyword evidence="1" id="KW-0732">Signal</keyword>
<feature type="signal peptide" evidence="1">
    <location>
        <begin position="1"/>
        <end position="21"/>
    </location>
</feature>
<dbReference type="InterPro" id="IPR008979">
    <property type="entry name" value="Galactose-bd-like_sf"/>
</dbReference>
<dbReference type="KEGG" id="bfc:BacF7301_03635"/>
<reference evidence="3 4" key="1">
    <citation type="submission" date="2020-03" db="EMBL/GenBank/DDBJ databases">
        <title>Genomic analysis of Bacteroides faecium CBA7301.</title>
        <authorList>
            <person name="Kim J."/>
            <person name="Roh S.W."/>
        </authorList>
    </citation>
    <scope>NUCLEOTIDE SEQUENCE [LARGE SCALE GENOMIC DNA]</scope>
    <source>
        <strain evidence="3 4">CBA7301</strain>
    </source>
</reference>
<dbReference type="EMBL" id="CP050831">
    <property type="protein sequence ID" value="QIU93295.1"/>
    <property type="molecule type" value="Genomic_DNA"/>
</dbReference>
<evidence type="ECO:0000259" key="2">
    <source>
        <dbReference type="Pfam" id="PF08522"/>
    </source>
</evidence>
<dbReference type="SUPFAM" id="SSF49785">
    <property type="entry name" value="Galactose-binding domain-like"/>
    <property type="match status" value="1"/>
</dbReference>
<dbReference type="Gene3D" id="2.60.120.260">
    <property type="entry name" value="Galactose-binding domain-like"/>
    <property type="match status" value="1"/>
</dbReference>
<accession>A0A6H0KJ38</accession>
<dbReference type="PROSITE" id="PS51257">
    <property type="entry name" value="PROKAR_LIPOPROTEIN"/>
    <property type="match status" value="1"/>
</dbReference>
<dbReference type="InterPro" id="IPR013728">
    <property type="entry name" value="BT_3987-like_N"/>
</dbReference>
<dbReference type="Proteomes" id="UP000501780">
    <property type="component" value="Chromosome"/>
</dbReference>
<evidence type="ECO:0000256" key="1">
    <source>
        <dbReference type="SAM" id="SignalP"/>
    </source>
</evidence>
<name>A0A6H0KJ38_9BACE</name>
<evidence type="ECO:0000313" key="3">
    <source>
        <dbReference type="EMBL" id="QIU93295.1"/>
    </source>
</evidence>
<feature type="domain" description="BT-3987-like N-terminal" evidence="2">
    <location>
        <begin position="180"/>
        <end position="276"/>
    </location>
</feature>
<sequence length="455" mass="51040">MKKQLLYISLASMLLTMSACENDGKNDFLSDFSTTMYFTNSGVQELGCLKIGEPADYNVYVYKAGSDLSAVSDATATLLTEEELQEYNQANGTQYKLLPENCYEAQKRVDLQFASSELVHAFPVEFDADKIDALDKSVEYVLPYNLTSSKPVNENKNIVLIKPVVVMPTIGFNNPDMEVVTVSPSDPKQVVIQKVLSVPFQNRWTFDCTLAVDESAIEKYNRENDTDYKLLPADQYKYDKAISFKAGSNEAIVKVTINRTEELVCGNYMLPLKLVSCTHPHIVAEDSKSVAAVGYCYTLPKIPLSIEMLSANATTTDGKGLPGLIDGVGNGMHYHTDWNGKYVDETYRHYIDIHFKAPIQRMMLEYWTRFNNATLAPQRVVLWTSNDGVTWAQWQVLEGNLPTTKNTKYQSTFFKSEQPFSYLRFSVTKNSAGEVGSAVKKDGCFSIDDLIIYGQ</sequence>
<proteinExistence type="predicted"/>
<organism evidence="3 4">
    <name type="scientific">Bacteroides faecium</name>
    <dbReference type="NCBI Taxonomy" id="2715212"/>
    <lineage>
        <taxon>Bacteria</taxon>
        <taxon>Pseudomonadati</taxon>
        <taxon>Bacteroidota</taxon>
        <taxon>Bacteroidia</taxon>
        <taxon>Bacteroidales</taxon>
        <taxon>Bacteroidaceae</taxon>
        <taxon>Bacteroides</taxon>
    </lineage>
</organism>
<feature type="domain" description="BT-3987-like N-terminal" evidence="2">
    <location>
        <begin position="33"/>
        <end position="150"/>
    </location>
</feature>
<keyword evidence="4" id="KW-1185">Reference proteome</keyword>
<feature type="chain" id="PRO_5026031886" evidence="1">
    <location>
        <begin position="22"/>
        <end position="455"/>
    </location>
</feature>
<dbReference type="RefSeq" id="WP_167960304.1">
    <property type="nucleotide sequence ID" value="NZ_CP050831.1"/>
</dbReference>
<dbReference type="AlphaFoldDB" id="A0A6H0KJ38"/>
<dbReference type="Gene3D" id="2.60.40.1740">
    <property type="entry name" value="hypothetical protein (bacova_03559)"/>
    <property type="match status" value="2"/>
</dbReference>